<protein>
    <submittedName>
        <fullName evidence="11">ZnMc domain-containing protein</fullName>
    </submittedName>
</protein>
<evidence type="ECO:0000256" key="1">
    <source>
        <dbReference type="ARBA" id="ARBA00010370"/>
    </source>
</evidence>
<feature type="binding site" evidence="7">
    <location>
        <position position="115"/>
    </location>
    <ligand>
        <name>Zn(2+)</name>
        <dbReference type="ChEBI" id="CHEBI:29105"/>
        <label>2</label>
        <note>catalytic</note>
    </ligand>
</feature>
<dbReference type="CDD" id="cd04278">
    <property type="entry name" value="ZnMc_MMP"/>
    <property type="match status" value="1"/>
</dbReference>
<dbReference type="GO" id="GO:0030198">
    <property type="term" value="P:extracellular matrix organization"/>
    <property type="evidence" value="ECO:0007669"/>
    <property type="project" value="TreeGrafter"/>
</dbReference>
<evidence type="ECO:0000256" key="4">
    <source>
        <dbReference type="ARBA" id="ARBA00022801"/>
    </source>
</evidence>
<dbReference type="PRINTS" id="PR00138">
    <property type="entry name" value="MATRIXIN"/>
</dbReference>
<dbReference type="SUPFAM" id="SSF55486">
    <property type="entry name" value="Metalloproteases ('zincins'), catalytic domain"/>
    <property type="match status" value="1"/>
</dbReference>
<dbReference type="PANTHER" id="PTHR10201">
    <property type="entry name" value="MATRIX METALLOPROTEINASE"/>
    <property type="match status" value="1"/>
</dbReference>
<feature type="binding site" evidence="7">
    <location>
        <position position="74"/>
    </location>
    <ligand>
        <name>Zn(2+)</name>
        <dbReference type="ChEBI" id="CHEBI:29105"/>
        <label>1</label>
    </ligand>
</feature>
<dbReference type="GO" id="GO:0030574">
    <property type="term" value="P:collagen catabolic process"/>
    <property type="evidence" value="ECO:0007669"/>
    <property type="project" value="TreeGrafter"/>
</dbReference>
<dbReference type="AlphaFoldDB" id="A0A158PBN7"/>
<evidence type="ECO:0000256" key="6">
    <source>
        <dbReference type="PIRSR" id="PIRSR621190-1"/>
    </source>
</evidence>
<dbReference type="InterPro" id="IPR001818">
    <property type="entry name" value="Pept_M10_metallopeptidase"/>
</dbReference>
<evidence type="ECO:0000259" key="9">
    <source>
        <dbReference type="SMART" id="SM00235"/>
    </source>
</evidence>
<comment type="cofactor">
    <cofactor evidence="7">
        <name>Zn(2+)</name>
        <dbReference type="ChEBI" id="CHEBI:29105"/>
    </cofactor>
    <text evidence="7">Binds 2 Zn(2+) ions per subunit.</text>
</comment>
<evidence type="ECO:0000256" key="2">
    <source>
        <dbReference type="ARBA" id="ARBA00022670"/>
    </source>
</evidence>
<dbReference type="Proteomes" id="UP000035642">
    <property type="component" value="Unassembled WGS sequence"/>
</dbReference>
<feature type="binding site" evidence="7">
    <location>
        <position position="79"/>
    </location>
    <ligand>
        <name>Ca(2+)</name>
        <dbReference type="ChEBI" id="CHEBI:29108"/>
        <label>1</label>
    </ligand>
</feature>
<reference evidence="11" key="2">
    <citation type="submission" date="2016-04" db="UniProtKB">
        <authorList>
            <consortium name="WormBaseParasite"/>
        </authorList>
    </citation>
    <scope>IDENTIFICATION</scope>
</reference>
<feature type="binding site" evidence="7">
    <location>
        <position position="56"/>
    </location>
    <ligand>
        <name>Ca(2+)</name>
        <dbReference type="ChEBI" id="CHEBI:29108"/>
        <label>3</label>
    </ligand>
</feature>
<keyword evidence="8" id="KW-0472">Membrane</keyword>
<feature type="binding site" evidence="7">
    <location>
        <position position="107"/>
    </location>
    <ligand>
        <name>Zn(2+)</name>
        <dbReference type="ChEBI" id="CHEBI:29105"/>
        <label>2</label>
        <note>catalytic</note>
    </ligand>
</feature>
<feature type="binding site" evidence="7">
    <location>
        <position position="64"/>
    </location>
    <ligand>
        <name>Zn(2+)</name>
        <dbReference type="ChEBI" id="CHEBI:29105"/>
        <label>1</label>
    </ligand>
</feature>
<feature type="binding site" evidence="7">
    <location>
        <position position="51"/>
    </location>
    <ligand>
        <name>Zn(2+)</name>
        <dbReference type="ChEBI" id="CHEBI:29105"/>
        <label>1</label>
    </ligand>
</feature>
<dbReference type="GO" id="GO:0031012">
    <property type="term" value="C:extracellular matrix"/>
    <property type="evidence" value="ECO:0007669"/>
    <property type="project" value="InterPro"/>
</dbReference>
<dbReference type="PANTHER" id="PTHR10201:SF310">
    <property type="entry name" value="MMP-LIKE PROTEIN"/>
    <property type="match status" value="1"/>
</dbReference>
<keyword evidence="4" id="KW-0378">Hydrolase</keyword>
<comment type="cofactor">
    <cofactor evidence="7">
        <name>Ca(2+)</name>
        <dbReference type="ChEBI" id="CHEBI:29108"/>
    </cofactor>
    <text evidence="7">Can bind about 5 Ca(2+) ions per subunit.</text>
</comment>
<name>A0A158PBN7_ANGCA</name>
<feature type="binding site" evidence="7">
    <location>
        <position position="76"/>
    </location>
    <ligand>
        <name>Ca(2+)</name>
        <dbReference type="ChEBI" id="CHEBI:29108"/>
        <label>3</label>
    </ligand>
</feature>
<evidence type="ECO:0000256" key="3">
    <source>
        <dbReference type="ARBA" id="ARBA00022723"/>
    </source>
</evidence>
<dbReference type="InterPro" id="IPR021190">
    <property type="entry name" value="Pept_M10A"/>
</dbReference>
<keyword evidence="8" id="KW-1133">Transmembrane helix</keyword>
<keyword evidence="8" id="KW-0812">Transmembrane</keyword>
<feature type="binding site" evidence="7">
    <location>
        <position position="97"/>
    </location>
    <ligand>
        <name>Zn(2+)</name>
        <dbReference type="ChEBI" id="CHEBI:29105"/>
        <label>2</label>
        <note>catalytic</note>
    </ligand>
</feature>
<comment type="similarity">
    <text evidence="1">Belongs to the peptidase M10A family.</text>
</comment>
<feature type="domain" description="Peptidase metallopeptidase" evidence="9">
    <location>
        <begin position="2"/>
        <end position="140"/>
    </location>
</feature>
<feature type="binding site" evidence="7">
    <location>
        <position position="39"/>
    </location>
    <ligand>
        <name>Ca(2+)</name>
        <dbReference type="ChEBI" id="CHEBI:29108"/>
        <label>2</label>
    </ligand>
</feature>
<feature type="binding site" evidence="7">
    <location>
        <position position="79"/>
    </location>
    <ligand>
        <name>Ca(2+)</name>
        <dbReference type="ChEBI" id="CHEBI:29108"/>
        <label>3</label>
    </ligand>
</feature>
<keyword evidence="10" id="KW-1185">Reference proteome</keyword>
<dbReference type="InterPro" id="IPR033739">
    <property type="entry name" value="M10A_MMP"/>
</dbReference>
<feature type="binding site" evidence="7">
    <location>
        <position position="101"/>
    </location>
    <ligand>
        <name>Zn(2+)</name>
        <dbReference type="ChEBI" id="CHEBI:29105"/>
        <label>2</label>
        <note>catalytic</note>
    </ligand>
</feature>
<reference evidence="10" key="1">
    <citation type="submission" date="2012-09" db="EMBL/GenBank/DDBJ databases">
        <authorList>
            <person name="Martin A.A."/>
        </authorList>
    </citation>
    <scope>NUCLEOTIDE SEQUENCE</scope>
</reference>
<dbReference type="GO" id="GO:0006508">
    <property type="term" value="P:proteolysis"/>
    <property type="evidence" value="ECO:0007669"/>
    <property type="project" value="UniProtKB-KW"/>
</dbReference>
<evidence type="ECO:0000313" key="11">
    <source>
        <dbReference type="WBParaSite" id="ACAC_0001123301-mRNA-1"/>
    </source>
</evidence>
<evidence type="ECO:0000256" key="8">
    <source>
        <dbReference type="SAM" id="Phobius"/>
    </source>
</evidence>
<organism evidence="10 11">
    <name type="scientific">Angiostrongylus cantonensis</name>
    <name type="common">Rat lungworm</name>
    <dbReference type="NCBI Taxonomy" id="6313"/>
    <lineage>
        <taxon>Eukaryota</taxon>
        <taxon>Metazoa</taxon>
        <taxon>Ecdysozoa</taxon>
        <taxon>Nematoda</taxon>
        <taxon>Chromadorea</taxon>
        <taxon>Rhabditida</taxon>
        <taxon>Rhabditina</taxon>
        <taxon>Rhabditomorpha</taxon>
        <taxon>Strongyloidea</taxon>
        <taxon>Metastrongylidae</taxon>
        <taxon>Angiostrongylus</taxon>
    </lineage>
</organism>
<dbReference type="GO" id="GO:0004222">
    <property type="term" value="F:metalloendopeptidase activity"/>
    <property type="evidence" value="ECO:0007669"/>
    <property type="project" value="InterPro"/>
</dbReference>
<dbReference type="STRING" id="6313.A0A158PBN7"/>
<keyword evidence="7" id="KW-0106">Calcium</keyword>
<evidence type="ECO:0000256" key="5">
    <source>
        <dbReference type="ARBA" id="ARBA00022833"/>
    </source>
</evidence>
<dbReference type="InterPro" id="IPR024079">
    <property type="entry name" value="MetalloPept_cat_dom_sf"/>
</dbReference>
<dbReference type="GO" id="GO:0008270">
    <property type="term" value="F:zinc ion binding"/>
    <property type="evidence" value="ECO:0007669"/>
    <property type="project" value="InterPro"/>
</dbReference>
<feature type="transmembrane region" description="Helical" evidence="8">
    <location>
        <begin position="213"/>
        <end position="230"/>
    </location>
</feature>
<keyword evidence="3 7" id="KW-0479">Metal-binding</keyword>
<dbReference type="Pfam" id="PF00413">
    <property type="entry name" value="Peptidase_M10"/>
    <property type="match status" value="1"/>
</dbReference>
<feature type="binding site" evidence="7">
    <location>
        <position position="57"/>
    </location>
    <ligand>
        <name>Ca(2+)</name>
        <dbReference type="ChEBI" id="CHEBI:29108"/>
        <label>3</label>
    </ligand>
</feature>
<dbReference type="WBParaSite" id="ACAC_0001123301-mRNA-1">
    <property type="protein sequence ID" value="ACAC_0001123301-mRNA-1"/>
    <property type="gene ID" value="ACAC_0001123301"/>
</dbReference>
<sequence>LRGLRWQKLQNMQTTLHRALHEWSSVSAVRFDEVSGRADIVIGFERGQHEDAFPFDGKDGVVAHAFYPRDGRLHFDADEDWSLNSPQGVNLFQTAVHEIGHLLGLEHSVDPRAVMFAARRPYNPDFTLGENRICSKLFGIDVSLDLVMLEKKSSATKSFHHFIPLSPEASCAGTISTPFSSISYLVDSMRNVFFRSDHSALPLTRFFGEFEKISSLLLSVSLLLCSYVIVMDQMSKAAYTPRCYIANA</sequence>
<keyword evidence="5 7" id="KW-0862">Zinc</keyword>
<feature type="active site" evidence="6">
    <location>
        <position position="98"/>
    </location>
</feature>
<dbReference type="Gene3D" id="3.40.390.10">
    <property type="entry name" value="Collagenase (Catalytic Domain)"/>
    <property type="match status" value="1"/>
</dbReference>
<dbReference type="InterPro" id="IPR006026">
    <property type="entry name" value="Peptidase_Metallo"/>
</dbReference>
<keyword evidence="2" id="KW-0645">Protease</keyword>
<dbReference type="SMART" id="SM00235">
    <property type="entry name" value="ZnMc"/>
    <property type="match status" value="1"/>
</dbReference>
<feature type="binding site" evidence="7">
    <location>
        <position position="49"/>
    </location>
    <ligand>
        <name>Zn(2+)</name>
        <dbReference type="ChEBI" id="CHEBI:29105"/>
        <label>1</label>
    </ligand>
</feature>
<evidence type="ECO:0000256" key="7">
    <source>
        <dbReference type="PIRSR" id="PIRSR621190-2"/>
    </source>
</evidence>
<evidence type="ECO:0000313" key="10">
    <source>
        <dbReference type="Proteomes" id="UP000035642"/>
    </source>
</evidence>
<proteinExistence type="inferred from homology"/>
<accession>A0A158PBN7</accession>